<reference evidence="3" key="1">
    <citation type="submission" date="2015-01" db="EMBL/GenBank/DDBJ databases">
        <title>Flavisolibacter sp./LCS9/ whole genome sequencing.</title>
        <authorList>
            <person name="Kim M.K."/>
            <person name="Srinivasan S."/>
            <person name="Lee J.-J."/>
        </authorList>
    </citation>
    <scope>NUCLEOTIDE SEQUENCE [LARGE SCALE GENOMIC DNA]</scope>
    <source>
        <strain evidence="3">LCS9</strain>
    </source>
</reference>
<gene>
    <name evidence="2" type="ORF">SY85_16980</name>
</gene>
<evidence type="ECO:0000313" key="2">
    <source>
        <dbReference type="EMBL" id="ANE51934.1"/>
    </source>
</evidence>
<keyword evidence="3" id="KW-1185">Reference proteome</keyword>
<dbReference type="AlphaFoldDB" id="A0A172TYI1"/>
<dbReference type="KEGG" id="fla:SY85_16980"/>
<keyword evidence="1" id="KW-1133">Transmembrane helix</keyword>
<dbReference type="RefSeq" id="WP_066406074.1">
    <property type="nucleotide sequence ID" value="NZ_CP011390.1"/>
</dbReference>
<accession>A0A172TYI1</accession>
<sequence>MKIRNSALKIAILVSILHCLLGNLIGARSDNSFVQVVFLPYSLIAGMSNFAGWDSLSLILELAGLILMTLLFYPLGLLIEKDKDLNE</sequence>
<proteinExistence type="predicted"/>
<evidence type="ECO:0000313" key="3">
    <source>
        <dbReference type="Proteomes" id="UP000077177"/>
    </source>
</evidence>
<organism evidence="2 3">
    <name type="scientific">Flavisolibacter tropicus</name>
    <dbReference type="NCBI Taxonomy" id="1492898"/>
    <lineage>
        <taxon>Bacteria</taxon>
        <taxon>Pseudomonadati</taxon>
        <taxon>Bacteroidota</taxon>
        <taxon>Chitinophagia</taxon>
        <taxon>Chitinophagales</taxon>
        <taxon>Chitinophagaceae</taxon>
        <taxon>Flavisolibacter</taxon>
    </lineage>
</organism>
<feature type="transmembrane region" description="Helical" evidence="1">
    <location>
        <begin position="50"/>
        <end position="73"/>
    </location>
</feature>
<protein>
    <submittedName>
        <fullName evidence="2">Uncharacterized protein</fullName>
    </submittedName>
</protein>
<dbReference type="EMBL" id="CP011390">
    <property type="protein sequence ID" value="ANE51934.1"/>
    <property type="molecule type" value="Genomic_DNA"/>
</dbReference>
<evidence type="ECO:0000256" key="1">
    <source>
        <dbReference type="SAM" id="Phobius"/>
    </source>
</evidence>
<keyword evidence="1" id="KW-0472">Membrane</keyword>
<reference evidence="2 3" key="2">
    <citation type="journal article" date="2016" name="Int. J. Syst. Evol. Microbiol.">
        <title>Flavisolibacter tropicus sp. nov., isolated from tropical soil.</title>
        <authorList>
            <person name="Lee J.J."/>
            <person name="Kang M.S."/>
            <person name="Kim G.S."/>
            <person name="Lee C.S."/>
            <person name="Lim S."/>
            <person name="Lee J."/>
            <person name="Roh S.H."/>
            <person name="Kang H."/>
            <person name="Ha J.M."/>
            <person name="Bae S."/>
            <person name="Jung H.Y."/>
            <person name="Kim M.K."/>
        </authorList>
    </citation>
    <scope>NUCLEOTIDE SEQUENCE [LARGE SCALE GENOMIC DNA]</scope>
    <source>
        <strain evidence="2 3">LCS9</strain>
    </source>
</reference>
<dbReference type="Proteomes" id="UP000077177">
    <property type="component" value="Chromosome"/>
</dbReference>
<keyword evidence="1" id="KW-0812">Transmembrane</keyword>
<name>A0A172TYI1_9BACT</name>